<comment type="caution">
    <text evidence="1">The sequence shown here is derived from an EMBL/GenBank/DDBJ whole genome shotgun (WGS) entry which is preliminary data.</text>
</comment>
<evidence type="ECO:0000313" key="1">
    <source>
        <dbReference type="EMBL" id="RUO95300.1"/>
    </source>
</evidence>
<protein>
    <submittedName>
        <fullName evidence="1">Uncharacterized protein</fullName>
    </submittedName>
</protein>
<dbReference type="EMBL" id="RBNI01033626">
    <property type="protein sequence ID" value="RUO95300.1"/>
    <property type="molecule type" value="Genomic_DNA"/>
</dbReference>
<keyword evidence="2" id="KW-1185">Reference proteome</keyword>
<sequence length="84" mass="9259">MSQQPSATQDTLHTLTHLHASHPDLRHSLFDDRGRFIHLTPADYDTVASFVTVRGRVSLAELAANSGKLLGVEEGEEGRYEVAM</sequence>
<evidence type="ECO:0000313" key="2">
    <source>
        <dbReference type="Proteomes" id="UP000268093"/>
    </source>
</evidence>
<reference evidence="1 2" key="1">
    <citation type="journal article" date="2018" name="New Phytol.">
        <title>Phylogenomics of Endogonaceae and evolution of mycorrhizas within Mucoromycota.</title>
        <authorList>
            <person name="Chang Y."/>
            <person name="Desiro A."/>
            <person name="Na H."/>
            <person name="Sandor L."/>
            <person name="Lipzen A."/>
            <person name="Clum A."/>
            <person name="Barry K."/>
            <person name="Grigoriev I.V."/>
            <person name="Martin F.M."/>
            <person name="Stajich J.E."/>
            <person name="Smith M.E."/>
            <person name="Bonito G."/>
            <person name="Spatafora J.W."/>
        </authorList>
    </citation>
    <scope>NUCLEOTIDE SEQUENCE [LARGE SCALE GENOMIC DNA]</scope>
    <source>
        <strain evidence="1 2">GMNB39</strain>
    </source>
</reference>
<accession>A0A432ZXX1</accession>
<dbReference type="OrthoDB" id="2285710at2759"/>
<gene>
    <name evidence="1" type="ORF">BC936DRAFT_144589</name>
</gene>
<dbReference type="Pfam" id="PF09756">
    <property type="entry name" value="DDRGK"/>
    <property type="match status" value="1"/>
</dbReference>
<dbReference type="InterPro" id="IPR019153">
    <property type="entry name" value="DDRGK_dom-contain"/>
</dbReference>
<name>A0A432ZXX1_9FUNG</name>
<proteinExistence type="predicted"/>
<dbReference type="Proteomes" id="UP000268093">
    <property type="component" value="Unassembled WGS sequence"/>
</dbReference>
<organism evidence="1 2">
    <name type="scientific">Jimgerdemannia flammicorona</name>
    <dbReference type="NCBI Taxonomy" id="994334"/>
    <lineage>
        <taxon>Eukaryota</taxon>
        <taxon>Fungi</taxon>
        <taxon>Fungi incertae sedis</taxon>
        <taxon>Mucoromycota</taxon>
        <taxon>Mucoromycotina</taxon>
        <taxon>Endogonomycetes</taxon>
        <taxon>Endogonales</taxon>
        <taxon>Endogonaceae</taxon>
        <taxon>Jimgerdemannia</taxon>
    </lineage>
</organism>